<proteinExistence type="predicted"/>
<accession>A0A371G2R3</accession>
<organism evidence="1 2">
    <name type="scientific">Mucuna pruriens</name>
    <name type="common">Velvet bean</name>
    <name type="synonym">Dolichos pruriens</name>
    <dbReference type="NCBI Taxonomy" id="157652"/>
    <lineage>
        <taxon>Eukaryota</taxon>
        <taxon>Viridiplantae</taxon>
        <taxon>Streptophyta</taxon>
        <taxon>Embryophyta</taxon>
        <taxon>Tracheophyta</taxon>
        <taxon>Spermatophyta</taxon>
        <taxon>Magnoliopsida</taxon>
        <taxon>eudicotyledons</taxon>
        <taxon>Gunneridae</taxon>
        <taxon>Pentapetalae</taxon>
        <taxon>rosids</taxon>
        <taxon>fabids</taxon>
        <taxon>Fabales</taxon>
        <taxon>Fabaceae</taxon>
        <taxon>Papilionoideae</taxon>
        <taxon>50 kb inversion clade</taxon>
        <taxon>NPAAA clade</taxon>
        <taxon>indigoferoid/millettioid clade</taxon>
        <taxon>Phaseoleae</taxon>
        <taxon>Mucuna</taxon>
    </lineage>
</organism>
<protein>
    <submittedName>
        <fullName evidence="1">Uncharacterized protein</fullName>
    </submittedName>
</protein>
<evidence type="ECO:0000313" key="2">
    <source>
        <dbReference type="Proteomes" id="UP000257109"/>
    </source>
</evidence>
<evidence type="ECO:0000313" key="1">
    <source>
        <dbReference type="EMBL" id="RDX84832.1"/>
    </source>
</evidence>
<sequence>MMKKKVVIQERVEIRVRSKKITHVATTISTRKLPTTTNKKKEVKHSYANIILTQLQSYPFCTKLSTSVHTYPQIATISQPLYQQPHQLGMTYYPPPLF</sequence>
<name>A0A371G2R3_MUCPR</name>
<dbReference type="Proteomes" id="UP000257109">
    <property type="component" value="Unassembled WGS sequence"/>
</dbReference>
<gene>
    <name evidence="1" type="ORF">CR513_34065</name>
</gene>
<feature type="non-terminal residue" evidence="1">
    <location>
        <position position="1"/>
    </location>
</feature>
<dbReference type="AlphaFoldDB" id="A0A371G2R3"/>
<comment type="caution">
    <text evidence="1">The sequence shown here is derived from an EMBL/GenBank/DDBJ whole genome shotgun (WGS) entry which is preliminary data.</text>
</comment>
<reference evidence="1" key="1">
    <citation type="submission" date="2018-05" db="EMBL/GenBank/DDBJ databases">
        <title>Draft genome of Mucuna pruriens seed.</title>
        <authorList>
            <person name="Nnadi N.E."/>
            <person name="Vos R."/>
            <person name="Hasami M.H."/>
            <person name="Devisetty U.K."/>
            <person name="Aguiy J.C."/>
        </authorList>
    </citation>
    <scope>NUCLEOTIDE SEQUENCE [LARGE SCALE GENOMIC DNA]</scope>
    <source>
        <strain evidence="1">JCA_2017</strain>
    </source>
</reference>
<keyword evidence="2" id="KW-1185">Reference proteome</keyword>
<dbReference type="EMBL" id="QJKJ01006940">
    <property type="protein sequence ID" value="RDX84832.1"/>
    <property type="molecule type" value="Genomic_DNA"/>
</dbReference>